<proteinExistence type="predicted"/>
<name>A0A9P0B1S1_BRAAE</name>
<keyword evidence="2" id="KW-1185">Reference proteome</keyword>
<dbReference type="Pfam" id="PF14868">
    <property type="entry name" value="DUF4487"/>
    <property type="match status" value="1"/>
</dbReference>
<dbReference type="AlphaFoldDB" id="A0A9P0B1S1"/>
<organism evidence="1 2">
    <name type="scientific">Brassicogethes aeneus</name>
    <name type="common">Rape pollen beetle</name>
    <name type="synonym">Meligethes aeneus</name>
    <dbReference type="NCBI Taxonomy" id="1431903"/>
    <lineage>
        <taxon>Eukaryota</taxon>
        <taxon>Metazoa</taxon>
        <taxon>Ecdysozoa</taxon>
        <taxon>Arthropoda</taxon>
        <taxon>Hexapoda</taxon>
        <taxon>Insecta</taxon>
        <taxon>Pterygota</taxon>
        <taxon>Neoptera</taxon>
        <taxon>Endopterygota</taxon>
        <taxon>Coleoptera</taxon>
        <taxon>Polyphaga</taxon>
        <taxon>Cucujiformia</taxon>
        <taxon>Nitidulidae</taxon>
        <taxon>Meligethinae</taxon>
        <taxon>Brassicogethes</taxon>
    </lineage>
</organism>
<dbReference type="PANTHER" id="PTHR16071:SF2">
    <property type="entry name" value="FIGNL1-INTERACTING REGULATOR OF RECOMBINATION AND MITOSIS"/>
    <property type="match status" value="1"/>
</dbReference>
<gene>
    <name evidence="1" type="ORF">MELIAE_LOCUS4607</name>
</gene>
<protein>
    <submittedName>
        <fullName evidence="1">Uncharacterized protein</fullName>
    </submittedName>
</protein>
<sequence length="766" mass="88154">MGMQDILKENLNTAVLLLDIFKNILEYFAAQENILLTHILCLPVNVANSLLNSFKHCKEGQDIYKNNFNTELLELFKIAQDVHSVLLKTIESCCLEGVNTEICNNFLDNLSDIGEILSEINVKCMADNWKSYTLITKKITTVVKIDMTAHLSKNFICLEKIICKNIALFKENIDSDKKTALQSLKISIFLVKVVIKICDTFWALLKNLLKPILKLCLTIYSGHNGTKENRDLYSNAILELFKPFLQKLCDESYFLQELENYNINDKNKFMFFNLLNNVFDVLKTCQNEPDIENLLIKFFQTVKLSYSELTFGINLYDAALVNISVCILILKCSNLENILLANVLQTNIWCNMLAVDIWCIILSNSESSLVLQTLLDLISIQQLSDFGIFTKRIENSNLDNLVKRIYKLLPVDCNKHIALQYPPNENITLWNILGYQNLSILEKNIILQNLPDKAFCKNNLNKLENFQHFYLSLQYLEANNLITNGGLNIYWLNDLWSFHKPPENILNNNIFKMYFTVLGKITLNNIKKLPKPLIMTILDQLLLLGCENEFKSLITDIIHELCLSYQEEFGPDQYKLYRILGGLIYPVLLKNCDVTKKIKIYDLIGKLNDSPAYKNVVKTVFQNAVDLQNEMGNFIKENFQLCLDPNYIQSIEKVSIDHSCTLWRRDAFNKGIKSKLSHSLQQTEFKEKIKSDDKTSKLNFKPTENLEFPPAKKCKMDEETPSDVTEALSSIKTEIKSLMKILKTDKMSPKNASQLKIIISQLQSLL</sequence>
<evidence type="ECO:0000313" key="2">
    <source>
        <dbReference type="Proteomes" id="UP001154078"/>
    </source>
</evidence>
<dbReference type="InterPro" id="IPR027902">
    <property type="entry name" value="DUF4487"/>
</dbReference>
<dbReference type="Proteomes" id="UP001154078">
    <property type="component" value="Chromosome 2"/>
</dbReference>
<dbReference type="EMBL" id="OV121133">
    <property type="protein sequence ID" value="CAH0552169.1"/>
    <property type="molecule type" value="Genomic_DNA"/>
</dbReference>
<reference evidence="1" key="1">
    <citation type="submission" date="2021-12" db="EMBL/GenBank/DDBJ databases">
        <authorList>
            <person name="King R."/>
        </authorList>
    </citation>
    <scope>NUCLEOTIDE SEQUENCE</scope>
</reference>
<evidence type="ECO:0000313" key="1">
    <source>
        <dbReference type="EMBL" id="CAH0552169.1"/>
    </source>
</evidence>
<dbReference type="OrthoDB" id="6088000at2759"/>
<accession>A0A9P0B1S1</accession>
<dbReference type="PANTHER" id="PTHR16071">
    <property type="entry name" value="CHROMOSOME 1 OPEN READING FRAME 112"/>
    <property type="match status" value="1"/>
</dbReference>